<reference evidence="1" key="1">
    <citation type="submission" date="2021-01" db="EMBL/GenBank/DDBJ databases">
        <authorList>
            <person name="Corre E."/>
            <person name="Pelletier E."/>
            <person name="Niang G."/>
            <person name="Scheremetjew M."/>
            <person name="Finn R."/>
            <person name="Kale V."/>
            <person name="Holt S."/>
            <person name="Cochrane G."/>
            <person name="Meng A."/>
            <person name="Brown T."/>
            <person name="Cohen L."/>
        </authorList>
    </citation>
    <scope>NUCLEOTIDE SEQUENCE</scope>
    <source>
        <strain evidence="1">CCAP1064/1</strain>
    </source>
</reference>
<accession>A0A7S0CA20</accession>
<gene>
    <name evidence="1" type="ORF">PINE0816_LOCUS12390</name>
</gene>
<dbReference type="AlphaFoldDB" id="A0A7S0CA20"/>
<dbReference type="EMBL" id="HBEL01026886">
    <property type="protein sequence ID" value="CAD8416255.1"/>
    <property type="molecule type" value="Transcribed_RNA"/>
</dbReference>
<proteinExistence type="predicted"/>
<sequence length="163" mass="19150">MMSIFSSYIALKLNFSWNAMEQFYGVNTFDEQNMRLVSDKKLTMERLFGNHYSNLIFLSEALFQGNDRASTRIRHCIDRIRCSVFFLSNIYSRVYSDYDEQDGINIQCTNETFENLSATLQNEYDDFISSSIKLRTHLSENSVRRNIQNNSISDNYDHLLAML</sequence>
<evidence type="ECO:0000313" key="1">
    <source>
        <dbReference type="EMBL" id="CAD8416255.1"/>
    </source>
</evidence>
<name>A0A7S0CA20_9STRA</name>
<organism evidence="1">
    <name type="scientific">Proboscia inermis</name>
    <dbReference type="NCBI Taxonomy" id="420281"/>
    <lineage>
        <taxon>Eukaryota</taxon>
        <taxon>Sar</taxon>
        <taxon>Stramenopiles</taxon>
        <taxon>Ochrophyta</taxon>
        <taxon>Bacillariophyta</taxon>
        <taxon>Coscinodiscophyceae</taxon>
        <taxon>Rhizosoleniophycidae</taxon>
        <taxon>Rhizosoleniales</taxon>
        <taxon>Rhizosoleniaceae</taxon>
        <taxon>Proboscia</taxon>
    </lineage>
</organism>
<protein>
    <submittedName>
        <fullName evidence="1">Uncharacterized protein</fullName>
    </submittedName>
</protein>